<protein>
    <recommendedName>
        <fullName evidence="3">Phage Tail Protein X</fullName>
    </recommendedName>
</protein>
<dbReference type="AlphaFoldDB" id="A0A847S979"/>
<dbReference type="InterPro" id="IPR008861">
    <property type="entry name" value="GpX-like"/>
</dbReference>
<evidence type="ECO:0000313" key="1">
    <source>
        <dbReference type="EMBL" id="NLR73588.1"/>
    </source>
</evidence>
<evidence type="ECO:0008006" key="3">
    <source>
        <dbReference type="Google" id="ProtNLM"/>
    </source>
</evidence>
<keyword evidence="2" id="KW-1185">Reference proteome</keyword>
<proteinExistence type="predicted"/>
<name>A0A847S979_9NEIS</name>
<accession>A0A847S979</accession>
<sequence>MYLTHITKDGERWDQLSQHYYGNPFQYERIISANPHVPLDAILSGGMTLSIPVMDQPDGLEELPPWLR</sequence>
<dbReference type="Proteomes" id="UP000587991">
    <property type="component" value="Unassembled WGS sequence"/>
</dbReference>
<dbReference type="EMBL" id="JABAIM010000001">
    <property type="protein sequence ID" value="NLR73588.1"/>
    <property type="molecule type" value="Genomic_DNA"/>
</dbReference>
<dbReference type="Pfam" id="PF05489">
    <property type="entry name" value="Phage_tail_X"/>
    <property type="match status" value="1"/>
</dbReference>
<gene>
    <name evidence="1" type="ORF">HF682_00230</name>
</gene>
<evidence type="ECO:0000313" key="2">
    <source>
        <dbReference type="Proteomes" id="UP000587991"/>
    </source>
</evidence>
<comment type="caution">
    <text evidence="1">The sequence shown here is derived from an EMBL/GenBank/DDBJ whole genome shotgun (WGS) entry which is preliminary data.</text>
</comment>
<dbReference type="RefSeq" id="WP_168875257.1">
    <property type="nucleotide sequence ID" value="NZ_JABAIM010000001.1"/>
</dbReference>
<reference evidence="1 2" key="1">
    <citation type="submission" date="2020-04" db="EMBL/GenBank/DDBJ databases">
        <title>Draft genome of Leeia sp. IMCC25680.</title>
        <authorList>
            <person name="Song J."/>
            <person name="Cho J.-C."/>
        </authorList>
    </citation>
    <scope>NUCLEOTIDE SEQUENCE [LARGE SCALE GENOMIC DNA]</scope>
    <source>
        <strain evidence="1 2">IMCC25680</strain>
    </source>
</reference>
<organism evidence="1 2">
    <name type="scientific">Leeia aquatica</name>
    <dbReference type="NCBI Taxonomy" id="2725557"/>
    <lineage>
        <taxon>Bacteria</taxon>
        <taxon>Pseudomonadati</taxon>
        <taxon>Pseudomonadota</taxon>
        <taxon>Betaproteobacteria</taxon>
        <taxon>Neisseriales</taxon>
        <taxon>Leeiaceae</taxon>
        <taxon>Leeia</taxon>
    </lineage>
</organism>